<organism evidence="3">
    <name type="scientific">Eriocheir sinensis</name>
    <name type="common">Chinese mitten crab</name>
    <dbReference type="NCBI Taxonomy" id="95602"/>
    <lineage>
        <taxon>Eukaryota</taxon>
        <taxon>Metazoa</taxon>
        <taxon>Ecdysozoa</taxon>
        <taxon>Arthropoda</taxon>
        <taxon>Crustacea</taxon>
        <taxon>Multicrustacea</taxon>
        <taxon>Malacostraca</taxon>
        <taxon>Eumalacostraca</taxon>
        <taxon>Eucarida</taxon>
        <taxon>Decapoda</taxon>
        <taxon>Pleocyemata</taxon>
        <taxon>Brachyura</taxon>
        <taxon>Eubrachyura</taxon>
        <taxon>Grapsoidea</taxon>
        <taxon>Varunidae</taxon>
        <taxon>Eriocheir</taxon>
    </lineage>
</organism>
<evidence type="ECO:0000313" key="3">
    <source>
        <dbReference type="EMBL" id="UVC41630.1"/>
    </source>
</evidence>
<feature type="domain" description="GST N-terminal" evidence="2">
    <location>
        <begin position="1"/>
        <end position="82"/>
    </location>
</feature>
<dbReference type="InterPro" id="IPR040079">
    <property type="entry name" value="Glutathione_S-Trfase"/>
</dbReference>
<dbReference type="InterPro" id="IPR004046">
    <property type="entry name" value="GST_C"/>
</dbReference>
<dbReference type="InterPro" id="IPR051369">
    <property type="entry name" value="GST_Theta"/>
</dbReference>
<dbReference type="Pfam" id="PF00043">
    <property type="entry name" value="GST_C"/>
    <property type="match status" value="1"/>
</dbReference>
<name>A0A976XJB6_ERISI</name>
<dbReference type="SUPFAM" id="SSF52833">
    <property type="entry name" value="Thioredoxin-like"/>
    <property type="match status" value="1"/>
</dbReference>
<dbReference type="InterPro" id="IPR036249">
    <property type="entry name" value="Thioredoxin-like_sf"/>
</dbReference>
<dbReference type="Gene3D" id="1.20.1050.10">
    <property type="match status" value="1"/>
</dbReference>
<dbReference type="OrthoDB" id="422574at2759"/>
<accession>A0A976XJB6</accession>
<dbReference type="EMBL" id="ON838218">
    <property type="protein sequence ID" value="UVC41630.1"/>
    <property type="molecule type" value="mRNA"/>
</dbReference>
<dbReference type="AlphaFoldDB" id="A0A976XJB6"/>
<reference evidence="3" key="1">
    <citation type="submission" date="2022-06" db="EMBL/GenBank/DDBJ databases">
        <authorList>
            <person name="Ren Q."/>
            <person name="Jia R."/>
        </authorList>
    </citation>
    <scope>NUCLEOTIDE SEQUENCE</scope>
</reference>
<protein>
    <submittedName>
        <fullName evidence="3">Glutathione S-transferase 7</fullName>
    </submittedName>
</protein>
<dbReference type="SFLD" id="SFLDS00019">
    <property type="entry name" value="Glutathione_Transferase_(cytos"/>
    <property type="match status" value="1"/>
</dbReference>
<dbReference type="Pfam" id="PF02798">
    <property type="entry name" value="GST_N"/>
    <property type="match status" value="1"/>
</dbReference>
<dbReference type="GO" id="GO:0004364">
    <property type="term" value="F:glutathione transferase activity"/>
    <property type="evidence" value="ECO:0007669"/>
    <property type="project" value="TreeGrafter"/>
</dbReference>
<evidence type="ECO:0000256" key="1">
    <source>
        <dbReference type="RuleBase" id="RU003494"/>
    </source>
</evidence>
<dbReference type="KEGG" id="esn:126985463"/>
<proteinExistence type="evidence at transcript level"/>
<dbReference type="InterPro" id="IPR004045">
    <property type="entry name" value="Glutathione_S-Trfase_N"/>
</dbReference>
<dbReference type="RefSeq" id="XP_050696360.1">
    <property type="nucleotide sequence ID" value="XM_050840403.1"/>
</dbReference>
<dbReference type="SUPFAM" id="SSF47616">
    <property type="entry name" value="GST C-terminal domain-like"/>
    <property type="match status" value="1"/>
</dbReference>
<dbReference type="SFLD" id="SFLDG00358">
    <property type="entry name" value="Main_(cytGST)"/>
    <property type="match status" value="1"/>
</dbReference>
<comment type="similarity">
    <text evidence="1">Belongs to the GST superfamily.</text>
</comment>
<dbReference type="PANTHER" id="PTHR43917:SF8">
    <property type="entry name" value="GH16740P-RELATED"/>
    <property type="match status" value="1"/>
</dbReference>
<evidence type="ECO:0000259" key="2">
    <source>
        <dbReference type="PROSITE" id="PS50404"/>
    </source>
</evidence>
<dbReference type="PANTHER" id="PTHR43917">
    <property type="match status" value="1"/>
</dbReference>
<sequence length="219" mass="24326">MVLTLYVDYVSQPARAVGILCKVTNTPFEEKTVSLVKGEHVQKPFSDVNPFKKIPAVKDGDLLILESCAAIRYLAAKYDGSGKWYPSDLAVRCKVDEYLDWQHANTRAHGVGIYFNKILLPAMKKTEPDMEVVSKHEKEMARVEEQFASYFLASKPFITGDSPTIADLVAAVELEQPKAAGYKLAKATEEFLARVRDEIGAELYDEMHGPVRALAKGGE</sequence>
<dbReference type="InterPro" id="IPR036282">
    <property type="entry name" value="Glutathione-S-Trfase_C_sf"/>
</dbReference>
<dbReference type="GeneID" id="126985463"/>
<dbReference type="Gene3D" id="3.40.30.10">
    <property type="entry name" value="Glutaredoxin"/>
    <property type="match status" value="1"/>
</dbReference>
<dbReference type="PROSITE" id="PS50404">
    <property type="entry name" value="GST_NTER"/>
    <property type="match status" value="1"/>
</dbReference>
<dbReference type="GO" id="GO:0005737">
    <property type="term" value="C:cytoplasm"/>
    <property type="evidence" value="ECO:0007669"/>
    <property type="project" value="TreeGrafter"/>
</dbReference>
<dbReference type="GO" id="GO:0006749">
    <property type="term" value="P:glutathione metabolic process"/>
    <property type="evidence" value="ECO:0007669"/>
    <property type="project" value="TreeGrafter"/>
</dbReference>